<dbReference type="GO" id="GO:0005886">
    <property type="term" value="C:plasma membrane"/>
    <property type="evidence" value="ECO:0007669"/>
    <property type="project" value="UniProtKB-SubCell"/>
</dbReference>
<evidence type="ECO:0000256" key="2">
    <source>
        <dbReference type="ARBA" id="ARBA00010323"/>
    </source>
</evidence>
<evidence type="ECO:0000256" key="8">
    <source>
        <dbReference type="SAM" id="Phobius"/>
    </source>
</evidence>
<name>A0A096B0E1_9BACT</name>
<dbReference type="InterPro" id="IPR024194">
    <property type="entry name" value="Ac/AlaTfrase_AlgI/DltB"/>
</dbReference>
<feature type="transmembrane region" description="Helical" evidence="8">
    <location>
        <begin position="234"/>
        <end position="250"/>
    </location>
</feature>
<evidence type="ECO:0000256" key="5">
    <source>
        <dbReference type="ARBA" id="ARBA00022989"/>
    </source>
</evidence>
<comment type="similarity">
    <text evidence="2 7">Belongs to the membrane-bound acyltransferase family.</text>
</comment>
<feature type="transmembrane region" description="Helical" evidence="8">
    <location>
        <begin position="343"/>
        <end position="363"/>
    </location>
</feature>
<organism evidence="9 10">
    <name type="scientific">Prevotella amnii DNF00058</name>
    <dbReference type="NCBI Taxonomy" id="1401066"/>
    <lineage>
        <taxon>Bacteria</taxon>
        <taxon>Pseudomonadati</taxon>
        <taxon>Bacteroidota</taxon>
        <taxon>Bacteroidia</taxon>
        <taxon>Bacteroidales</taxon>
        <taxon>Prevotellaceae</taxon>
        <taxon>Prevotella</taxon>
    </lineage>
</organism>
<feature type="transmembrane region" description="Helical" evidence="8">
    <location>
        <begin position="162"/>
        <end position="180"/>
    </location>
</feature>
<feature type="transmembrane region" description="Helical" evidence="8">
    <location>
        <begin position="200"/>
        <end position="222"/>
    </location>
</feature>
<dbReference type="InterPro" id="IPR004299">
    <property type="entry name" value="MBOAT_fam"/>
</dbReference>
<evidence type="ECO:0000256" key="4">
    <source>
        <dbReference type="ARBA" id="ARBA00022692"/>
    </source>
</evidence>
<dbReference type="RefSeq" id="WP_036854579.1">
    <property type="nucleotide sequence ID" value="NZ_JRNU01000010.1"/>
</dbReference>
<keyword evidence="3 7" id="KW-1003">Cell membrane</keyword>
<dbReference type="Proteomes" id="UP000029614">
    <property type="component" value="Unassembled WGS sequence"/>
</dbReference>
<accession>A0A096B0E1</accession>
<feature type="transmembrane region" description="Helical" evidence="8">
    <location>
        <begin position="320"/>
        <end position="337"/>
    </location>
</feature>
<keyword evidence="10" id="KW-1185">Reference proteome</keyword>
<keyword evidence="7" id="KW-0012">Acyltransferase</keyword>
<feature type="transmembrane region" description="Helical" evidence="8">
    <location>
        <begin position="92"/>
        <end position="111"/>
    </location>
</feature>
<gene>
    <name evidence="9" type="ORF">HMPREF9302_03115</name>
</gene>
<feature type="transmembrane region" description="Helical" evidence="8">
    <location>
        <begin position="370"/>
        <end position="391"/>
    </location>
</feature>
<dbReference type="PIRSF" id="PIRSF016636">
    <property type="entry name" value="AlgI_DltB"/>
    <property type="match status" value="1"/>
</dbReference>
<dbReference type="GO" id="GO:0042121">
    <property type="term" value="P:alginic acid biosynthetic process"/>
    <property type="evidence" value="ECO:0007669"/>
    <property type="project" value="InterPro"/>
</dbReference>
<feature type="transmembrane region" description="Helical" evidence="8">
    <location>
        <begin position="12"/>
        <end position="36"/>
    </location>
</feature>
<dbReference type="Pfam" id="PF03062">
    <property type="entry name" value="MBOAT"/>
    <property type="match status" value="1"/>
</dbReference>
<dbReference type="PIRSF" id="PIRSF500217">
    <property type="entry name" value="AlgI"/>
    <property type="match status" value="1"/>
</dbReference>
<protein>
    <submittedName>
        <fullName evidence="9">Alginate biosynthesis protein</fullName>
    </submittedName>
</protein>
<comment type="subcellular location">
    <subcellularLocation>
        <location evidence="1">Cell membrane</location>
        <topology evidence="1">Multi-pass membrane protein</topology>
    </subcellularLocation>
</comment>
<dbReference type="InterPro" id="IPR028362">
    <property type="entry name" value="AlgI"/>
</dbReference>
<keyword evidence="7" id="KW-0808">Transferase</keyword>
<dbReference type="OrthoDB" id="9805788at2"/>
<dbReference type="GO" id="GO:0016746">
    <property type="term" value="F:acyltransferase activity"/>
    <property type="evidence" value="ECO:0007669"/>
    <property type="project" value="UniProtKB-KW"/>
</dbReference>
<feature type="transmembrane region" description="Helical" evidence="8">
    <location>
        <begin position="131"/>
        <end position="150"/>
    </location>
</feature>
<dbReference type="PANTHER" id="PTHR13285:SF18">
    <property type="entry name" value="PROTEIN-CYSTEINE N-PALMITOYLTRANSFERASE RASP"/>
    <property type="match status" value="1"/>
</dbReference>
<feature type="transmembrane region" description="Helical" evidence="8">
    <location>
        <begin position="419"/>
        <end position="437"/>
    </location>
</feature>
<evidence type="ECO:0000313" key="10">
    <source>
        <dbReference type="Proteomes" id="UP000029614"/>
    </source>
</evidence>
<proteinExistence type="inferred from homology"/>
<evidence type="ECO:0000256" key="3">
    <source>
        <dbReference type="ARBA" id="ARBA00022475"/>
    </source>
</evidence>
<comment type="caution">
    <text evidence="9">The sequence shown here is derived from an EMBL/GenBank/DDBJ whole genome shotgun (WGS) entry which is preliminary data.</text>
</comment>
<keyword evidence="6 7" id="KW-0472">Membrane</keyword>
<evidence type="ECO:0000256" key="1">
    <source>
        <dbReference type="ARBA" id="ARBA00004651"/>
    </source>
</evidence>
<evidence type="ECO:0000256" key="7">
    <source>
        <dbReference type="PIRNR" id="PIRNR016636"/>
    </source>
</evidence>
<evidence type="ECO:0000313" key="9">
    <source>
        <dbReference type="EMBL" id="KGF52575.1"/>
    </source>
</evidence>
<reference evidence="9 10" key="1">
    <citation type="submission" date="2014-07" db="EMBL/GenBank/DDBJ databases">
        <authorList>
            <person name="McCorrison J."/>
            <person name="Sanka R."/>
            <person name="Torralba M."/>
            <person name="Gillis M."/>
            <person name="Haft D.H."/>
            <person name="Methe B."/>
            <person name="Sutton G."/>
            <person name="Nelson K.E."/>
        </authorList>
    </citation>
    <scope>NUCLEOTIDE SEQUENCE [LARGE SCALE GENOMIC DNA]</scope>
    <source>
        <strain evidence="9 10">DNF00058</strain>
    </source>
</reference>
<dbReference type="InterPro" id="IPR051085">
    <property type="entry name" value="MB_O-acyltransferase"/>
</dbReference>
<dbReference type="AlphaFoldDB" id="A0A096B0E1"/>
<feature type="transmembrane region" description="Helical" evidence="8">
    <location>
        <begin position="449"/>
        <end position="470"/>
    </location>
</feature>
<keyword evidence="5 8" id="KW-1133">Transmembrane helix</keyword>
<dbReference type="PANTHER" id="PTHR13285">
    <property type="entry name" value="ACYLTRANSFERASE"/>
    <property type="match status" value="1"/>
</dbReference>
<evidence type="ECO:0000256" key="6">
    <source>
        <dbReference type="ARBA" id="ARBA00023136"/>
    </source>
</evidence>
<feature type="transmembrane region" description="Helical" evidence="8">
    <location>
        <begin position="48"/>
        <end position="72"/>
    </location>
</feature>
<sequence length="485" mass="56998">MITTQWQSLLDTADWSLCTIPFMVLFIFFMVIFVFLSKQSYIVQKLWVIAFNILFAILVGKWAVLLLLLNTFLSWFLTKKMDNIKGTHTKKWALAIIIFIELLPLFFLKYAGFTLDIIHNIISTNISFKAFLLPVGISFYTFQAVSYTIDVYRKRIDSKCSLFNYTFYLTFFPLLIAGPITRAKDFLPQLYSYRKVSSTMVYRGLWLILCGIVKKCVIADYLSQYNNFVFADPLAYTGFENLIAVIGFSLQIYYDFAGYSDLAIGIAAIMGFHIKDNFYFPYQSVNLTEFWHRWHISLSTWFRDYLYIPLGGNRHGAIRTYYNVFIVMVIAGLWHGASWMFAIWGLMHGVGLVFHKLFYNIALKKVRDTVFVHSLSWLVTFSYITVAWIFFRAQDMSIATDMLLQIFHHFDISSAKSFIYFRPLWTFVFIVAANFLYLQAEDYNWLQAYFVRLHWVIKLVLFIIVLQLVINMSQDSVQPFIYMKY</sequence>
<feature type="transmembrane region" description="Helical" evidence="8">
    <location>
        <begin position="256"/>
        <end position="274"/>
    </location>
</feature>
<dbReference type="EMBL" id="JRNU01000010">
    <property type="protein sequence ID" value="KGF52575.1"/>
    <property type="molecule type" value="Genomic_DNA"/>
</dbReference>
<keyword evidence="4 8" id="KW-0812">Transmembrane</keyword>